<sequence length="499" mass="54591">MKNRFLSSAFAAVVALPFLAHVAGATEASPAPITWTECGTEFKGECAAIEVPIDWAKPGGEKFKLAIGRLPALDQKKRIGVLFAGAGGPGLSGIDRYITGRRIADDSPLRQYFDIVSFDPRGVSRSHEVRCSSELLDKPRWEVPKTEAQFQALKNLNAAIAADCRKHTGPLFDHVDTASAVRDIDAVRTALGEKQISFYGSSYGTMLGQQYAELFPRQIRASVLDSNVDHSISSAYEYLRTTAEELERSLGEFAGWCARTAACALNGRDVVAVWDGLHSRAVAGTLVDPDSGSVVRPESLRGNLDAWMYTPSRDWFTLAAYLAKLDGTKGAQSAAVTAPAEQTRQNSHQAIWCSDFRWNVSSFAEFDAHVKRVEREAAPHAKLSPFWTDVGWCLGWTGPVNNPQHQLKIKHVPPVLVTTSRFDVAAPLSWNLAVHRQIPGSVLLHYDGAGHGQRANSKCAWKHMTDYLITLSPPPPNTHCPAEYPTAPARVSDFAEAER</sequence>
<proteinExistence type="inferred from homology"/>
<protein>
    <submittedName>
        <fullName evidence="7">Alpha/beta hydrolase fold</fullName>
    </submittedName>
</protein>
<evidence type="ECO:0000256" key="3">
    <source>
        <dbReference type="ARBA" id="ARBA00022801"/>
    </source>
</evidence>
<dbReference type="Pfam" id="PF00561">
    <property type="entry name" value="Abhydrolase_1"/>
    <property type="match status" value="1"/>
</dbReference>
<dbReference type="STRING" id="211114.SAMN04489726_1304"/>
<evidence type="ECO:0000259" key="6">
    <source>
        <dbReference type="Pfam" id="PF08386"/>
    </source>
</evidence>
<evidence type="ECO:0000313" key="7">
    <source>
        <dbReference type="EMBL" id="SDM37404.1"/>
    </source>
</evidence>
<dbReference type="GO" id="GO:0016787">
    <property type="term" value="F:hydrolase activity"/>
    <property type="evidence" value="ECO:0007669"/>
    <property type="project" value="UniProtKB-KW"/>
</dbReference>
<dbReference type="PANTHER" id="PTHR43248">
    <property type="entry name" value="2-SUCCINYL-6-HYDROXY-2,4-CYCLOHEXADIENE-1-CARBOXYLATE SYNTHASE"/>
    <property type="match status" value="1"/>
</dbReference>
<accession>A0A1G9SPV0</accession>
<dbReference type="RefSeq" id="WP_052408280.1">
    <property type="nucleotide sequence ID" value="NZ_JOEF01000059.1"/>
</dbReference>
<dbReference type="SUPFAM" id="SSF53474">
    <property type="entry name" value="alpha/beta-Hydrolases"/>
    <property type="match status" value="1"/>
</dbReference>
<evidence type="ECO:0000256" key="2">
    <source>
        <dbReference type="ARBA" id="ARBA00022729"/>
    </source>
</evidence>
<dbReference type="EMBL" id="LT629701">
    <property type="protein sequence ID" value="SDM37404.1"/>
    <property type="molecule type" value="Genomic_DNA"/>
</dbReference>
<feature type="domain" description="AB hydrolase-1" evidence="5">
    <location>
        <begin position="110"/>
        <end position="280"/>
    </location>
</feature>
<dbReference type="InterPro" id="IPR013595">
    <property type="entry name" value="Pept_S33_TAP-like_C"/>
</dbReference>
<name>A0A1G9SPV0_ALLAB</name>
<keyword evidence="8" id="KW-1185">Reference proteome</keyword>
<reference evidence="7 8" key="1">
    <citation type="submission" date="2016-10" db="EMBL/GenBank/DDBJ databases">
        <authorList>
            <person name="de Groot N.N."/>
        </authorList>
    </citation>
    <scope>NUCLEOTIDE SEQUENCE [LARGE SCALE GENOMIC DNA]</scope>
    <source>
        <strain evidence="7 8">DSM 44149</strain>
    </source>
</reference>
<dbReference type="Pfam" id="PF08386">
    <property type="entry name" value="Abhydrolase_4"/>
    <property type="match status" value="1"/>
</dbReference>
<dbReference type="PANTHER" id="PTHR43248:SF29">
    <property type="entry name" value="TRIPEPTIDYL AMINOPEPTIDASE"/>
    <property type="match status" value="1"/>
</dbReference>
<evidence type="ECO:0000313" key="8">
    <source>
        <dbReference type="Proteomes" id="UP000183376"/>
    </source>
</evidence>
<feature type="chain" id="PRO_5038501556" evidence="4">
    <location>
        <begin position="23"/>
        <end position="499"/>
    </location>
</feature>
<dbReference type="InterPro" id="IPR029058">
    <property type="entry name" value="AB_hydrolase_fold"/>
</dbReference>
<dbReference type="eggNOG" id="COG0596">
    <property type="taxonomic scope" value="Bacteria"/>
</dbReference>
<feature type="domain" description="Peptidase S33 tripeptidyl aminopeptidase-like C-terminal" evidence="6">
    <location>
        <begin position="390"/>
        <end position="480"/>
    </location>
</feature>
<evidence type="ECO:0000256" key="1">
    <source>
        <dbReference type="ARBA" id="ARBA00010088"/>
    </source>
</evidence>
<feature type="signal peptide" evidence="4">
    <location>
        <begin position="1"/>
        <end position="22"/>
    </location>
</feature>
<dbReference type="Gene3D" id="3.40.50.1820">
    <property type="entry name" value="alpha/beta hydrolase"/>
    <property type="match status" value="1"/>
</dbReference>
<organism evidence="7 8">
    <name type="scientific">Allokutzneria albata</name>
    <name type="common">Kibdelosporangium albatum</name>
    <dbReference type="NCBI Taxonomy" id="211114"/>
    <lineage>
        <taxon>Bacteria</taxon>
        <taxon>Bacillati</taxon>
        <taxon>Actinomycetota</taxon>
        <taxon>Actinomycetes</taxon>
        <taxon>Pseudonocardiales</taxon>
        <taxon>Pseudonocardiaceae</taxon>
        <taxon>Allokutzneria</taxon>
    </lineage>
</organism>
<dbReference type="Proteomes" id="UP000183376">
    <property type="component" value="Chromosome I"/>
</dbReference>
<evidence type="ECO:0000259" key="5">
    <source>
        <dbReference type="Pfam" id="PF00561"/>
    </source>
</evidence>
<dbReference type="InterPro" id="IPR000073">
    <property type="entry name" value="AB_hydrolase_1"/>
</dbReference>
<gene>
    <name evidence="7" type="ORF">SAMN04489726_1304</name>
</gene>
<dbReference type="InterPro" id="IPR051601">
    <property type="entry name" value="Serine_prot/Carboxylest_S33"/>
</dbReference>
<keyword evidence="2 4" id="KW-0732">Signal</keyword>
<evidence type="ECO:0000256" key="4">
    <source>
        <dbReference type="SAM" id="SignalP"/>
    </source>
</evidence>
<comment type="similarity">
    <text evidence="1">Belongs to the peptidase S33 family.</text>
</comment>
<keyword evidence="3 7" id="KW-0378">Hydrolase</keyword>
<dbReference type="AlphaFoldDB" id="A0A1G9SPV0"/>